<keyword evidence="2" id="KW-0472">Membrane</keyword>
<keyword evidence="2" id="KW-0812">Transmembrane</keyword>
<protein>
    <submittedName>
        <fullName evidence="3">Uncharacterized protein</fullName>
    </submittedName>
</protein>
<proteinExistence type="predicted"/>
<gene>
    <name evidence="3" type="ORF">AYI70_g11178</name>
</gene>
<feature type="region of interest" description="Disordered" evidence="1">
    <location>
        <begin position="162"/>
        <end position="191"/>
    </location>
</feature>
<keyword evidence="4" id="KW-1185">Reference proteome</keyword>
<keyword evidence="2" id="KW-1133">Transmembrane helix</keyword>
<evidence type="ECO:0000256" key="2">
    <source>
        <dbReference type="SAM" id="Phobius"/>
    </source>
</evidence>
<dbReference type="AlphaFoldDB" id="A0A1R1X308"/>
<dbReference type="Proteomes" id="UP000187283">
    <property type="component" value="Unassembled WGS sequence"/>
</dbReference>
<name>A0A1R1X308_9FUNG</name>
<accession>A0A1R1X308</accession>
<comment type="caution">
    <text evidence="3">The sequence shown here is derived from an EMBL/GenBank/DDBJ whole genome shotgun (WGS) entry which is preliminary data.</text>
</comment>
<feature type="compositionally biased region" description="Polar residues" evidence="1">
    <location>
        <begin position="90"/>
        <end position="108"/>
    </location>
</feature>
<evidence type="ECO:0000256" key="1">
    <source>
        <dbReference type="SAM" id="MobiDB-lite"/>
    </source>
</evidence>
<evidence type="ECO:0000313" key="3">
    <source>
        <dbReference type="EMBL" id="OMJ09012.1"/>
    </source>
</evidence>
<feature type="transmembrane region" description="Helical" evidence="2">
    <location>
        <begin position="136"/>
        <end position="154"/>
    </location>
</feature>
<evidence type="ECO:0000313" key="4">
    <source>
        <dbReference type="Proteomes" id="UP000187283"/>
    </source>
</evidence>
<reference evidence="3 4" key="1">
    <citation type="submission" date="2017-01" db="EMBL/GenBank/DDBJ databases">
        <authorList>
            <person name="Mah S.A."/>
            <person name="Swanson W.J."/>
            <person name="Moy G.W."/>
            <person name="Vacquier V.D."/>
        </authorList>
    </citation>
    <scope>NUCLEOTIDE SEQUENCE [LARGE SCALE GENOMIC DNA]</scope>
    <source>
        <strain evidence="3 4">GSMNP</strain>
    </source>
</reference>
<feature type="region of interest" description="Disordered" evidence="1">
    <location>
        <begin position="78"/>
        <end position="126"/>
    </location>
</feature>
<dbReference type="EMBL" id="LSSN01005605">
    <property type="protein sequence ID" value="OMJ09012.1"/>
    <property type="molecule type" value="Genomic_DNA"/>
</dbReference>
<sequence length="191" mass="21711">MYRLGIARLLRPATSFSTIPRLLSTPRALPKELLFSAPRSLHISAHTRKRPDPHNCTYPDEFHDCTAETDGNVCAQEHEYSPEELPDTSFDATTSDGSSTSENQQDQQLRPAHPQAHRNRRPGQFLTLPSPLSSPFYHILLLHFLTFLPYIFSVPGNEITARKQENSEEAAAHQTRRADQQAALENRRQDR</sequence>
<organism evidence="3 4">
    <name type="scientific">Smittium culicis</name>
    <dbReference type="NCBI Taxonomy" id="133412"/>
    <lineage>
        <taxon>Eukaryota</taxon>
        <taxon>Fungi</taxon>
        <taxon>Fungi incertae sedis</taxon>
        <taxon>Zoopagomycota</taxon>
        <taxon>Kickxellomycotina</taxon>
        <taxon>Harpellomycetes</taxon>
        <taxon>Harpellales</taxon>
        <taxon>Legeriomycetaceae</taxon>
        <taxon>Smittium</taxon>
    </lineage>
</organism>